<feature type="region of interest" description="Disordered" evidence="1">
    <location>
        <begin position="322"/>
        <end position="366"/>
    </location>
</feature>
<feature type="region of interest" description="Disordered" evidence="1">
    <location>
        <begin position="187"/>
        <end position="224"/>
    </location>
</feature>
<sequence length="366" mass="41043">MSSIRQVSPRKSNDPSGLQKATTPKLQITSDDEEANIRAKMAERKRHKAAREEAAQLEAERLEREQLEAEQRERERVEAEWRERERLEAKRKEQERLKAKRQEQEAWLGKLHSLHRAQQKAGEPKGKAWDKGTSAAGTGLCKQCEKGRVSCTFSRTQQSKRKKRTCNRCTEMKVRCELPEGVELEVEETGAKSGKKQALEDTTSPRAGEKRKVIRAGSGVPGESEAGPLGVVASTTASSDPLVVVVTKGFELIAAVIDRQTVEMRARRETQCRFNSWLGDLLGEFEFILRPTPPASKSSEELHSDVAALELESLQSDHKGVGVELDERIMRRPEDVHMKGRWSGSESGEDKELQTSEGEVFEGDSK</sequence>
<proteinExistence type="predicted"/>
<evidence type="ECO:0000313" key="3">
    <source>
        <dbReference type="Proteomes" id="UP000054217"/>
    </source>
</evidence>
<feature type="region of interest" description="Disordered" evidence="1">
    <location>
        <begin position="64"/>
        <end position="92"/>
    </location>
</feature>
<organism evidence="2 3">
    <name type="scientific">Pisolithus tinctorius Marx 270</name>
    <dbReference type="NCBI Taxonomy" id="870435"/>
    <lineage>
        <taxon>Eukaryota</taxon>
        <taxon>Fungi</taxon>
        <taxon>Dikarya</taxon>
        <taxon>Basidiomycota</taxon>
        <taxon>Agaricomycotina</taxon>
        <taxon>Agaricomycetes</taxon>
        <taxon>Agaricomycetidae</taxon>
        <taxon>Boletales</taxon>
        <taxon>Sclerodermatineae</taxon>
        <taxon>Pisolithaceae</taxon>
        <taxon>Pisolithus</taxon>
    </lineage>
</organism>
<accession>A0A0C3NIK1</accession>
<feature type="compositionally biased region" description="Basic and acidic residues" evidence="1">
    <location>
        <begin position="322"/>
        <end position="338"/>
    </location>
</feature>
<evidence type="ECO:0000313" key="2">
    <source>
        <dbReference type="EMBL" id="KIO00815.1"/>
    </source>
</evidence>
<dbReference type="Proteomes" id="UP000054217">
    <property type="component" value="Unassembled WGS sequence"/>
</dbReference>
<feature type="compositionally biased region" description="Polar residues" evidence="1">
    <location>
        <begin position="1"/>
        <end position="29"/>
    </location>
</feature>
<feature type="region of interest" description="Disordered" evidence="1">
    <location>
        <begin position="1"/>
        <end position="34"/>
    </location>
</feature>
<dbReference type="HOGENOM" id="CLU_076669_0_0_1"/>
<dbReference type="AlphaFoldDB" id="A0A0C3NIK1"/>
<reference evidence="2 3" key="1">
    <citation type="submission" date="2014-04" db="EMBL/GenBank/DDBJ databases">
        <authorList>
            <consortium name="DOE Joint Genome Institute"/>
            <person name="Kuo A."/>
            <person name="Kohler A."/>
            <person name="Costa M.D."/>
            <person name="Nagy L.G."/>
            <person name="Floudas D."/>
            <person name="Copeland A."/>
            <person name="Barry K.W."/>
            <person name="Cichocki N."/>
            <person name="Veneault-Fourrey C."/>
            <person name="LaButti K."/>
            <person name="Lindquist E.A."/>
            <person name="Lipzen A."/>
            <person name="Lundell T."/>
            <person name="Morin E."/>
            <person name="Murat C."/>
            <person name="Sun H."/>
            <person name="Tunlid A."/>
            <person name="Henrissat B."/>
            <person name="Grigoriev I.V."/>
            <person name="Hibbett D.S."/>
            <person name="Martin F."/>
            <person name="Nordberg H.P."/>
            <person name="Cantor M.N."/>
            <person name="Hua S.X."/>
        </authorList>
    </citation>
    <scope>NUCLEOTIDE SEQUENCE [LARGE SCALE GENOMIC DNA]</scope>
    <source>
        <strain evidence="2 3">Marx 270</strain>
    </source>
</reference>
<reference evidence="3" key="2">
    <citation type="submission" date="2015-01" db="EMBL/GenBank/DDBJ databases">
        <title>Evolutionary Origins and Diversification of the Mycorrhizal Mutualists.</title>
        <authorList>
            <consortium name="DOE Joint Genome Institute"/>
            <consortium name="Mycorrhizal Genomics Consortium"/>
            <person name="Kohler A."/>
            <person name="Kuo A."/>
            <person name="Nagy L.G."/>
            <person name="Floudas D."/>
            <person name="Copeland A."/>
            <person name="Barry K.W."/>
            <person name="Cichocki N."/>
            <person name="Veneault-Fourrey C."/>
            <person name="LaButti K."/>
            <person name="Lindquist E.A."/>
            <person name="Lipzen A."/>
            <person name="Lundell T."/>
            <person name="Morin E."/>
            <person name="Murat C."/>
            <person name="Riley R."/>
            <person name="Ohm R."/>
            <person name="Sun H."/>
            <person name="Tunlid A."/>
            <person name="Henrissat B."/>
            <person name="Grigoriev I.V."/>
            <person name="Hibbett D.S."/>
            <person name="Martin F."/>
        </authorList>
    </citation>
    <scope>NUCLEOTIDE SEQUENCE [LARGE SCALE GENOMIC DNA]</scope>
    <source>
        <strain evidence="3">Marx 270</strain>
    </source>
</reference>
<protein>
    <submittedName>
        <fullName evidence="2">Uncharacterized protein</fullName>
    </submittedName>
</protein>
<gene>
    <name evidence="2" type="ORF">M404DRAFT_29220</name>
</gene>
<keyword evidence="3" id="KW-1185">Reference proteome</keyword>
<dbReference type="InParanoid" id="A0A0C3NIK1"/>
<dbReference type="EMBL" id="KN831993">
    <property type="protein sequence ID" value="KIO00815.1"/>
    <property type="molecule type" value="Genomic_DNA"/>
</dbReference>
<evidence type="ECO:0000256" key="1">
    <source>
        <dbReference type="SAM" id="MobiDB-lite"/>
    </source>
</evidence>
<dbReference type="OrthoDB" id="2704397at2759"/>
<name>A0A0C3NIK1_PISTI</name>